<comment type="caution">
    <text evidence="1">The sequence shown here is derived from an EMBL/GenBank/DDBJ whole genome shotgun (WGS) entry which is preliminary data.</text>
</comment>
<protein>
    <submittedName>
        <fullName evidence="1">Uncharacterized protein</fullName>
    </submittedName>
</protein>
<evidence type="ECO:0000313" key="1">
    <source>
        <dbReference type="EMBL" id="MBI3014016.1"/>
    </source>
</evidence>
<sequence>MTLCVLGGNEHCWERNGTAGYNEPDGTVVETETERCRHCPATRERKTVMKITYQTLQDSGWKEAK</sequence>
<proteinExistence type="predicted"/>
<dbReference type="Proteomes" id="UP000741360">
    <property type="component" value="Unassembled WGS sequence"/>
</dbReference>
<gene>
    <name evidence="1" type="ORF">HYY65_02890</name>
</gene>
<evidence type="ECO:0000313" key="2">
    <source>
        <dbReference type="Proteomes" id="UP000741360"/>
    </source>
</evidence>
<dbReference type="EMBL" id="JACPSX010000048">
    <property type="protein sequence ID" value="MBI3014016.1"/>
    <property type="molecule type" value="Genomic_DNA"/>
</dbReference>
<name>A0A932GMS7_UNCTE</name>
<reference evidence="1" key="1">
    <citation type="submission" date="2020-07" db="EMBL/GenBank/DDBJ databases">
        <title>Huge and variable diversity of episymbiotic CPR bacteria and DPANN archaea in groundwater ecosystems.</title>
        <authorList>
            <person name="He C.Y."/>
            <person name="Keren R."/>
            <person name="Whittaker M."/>
            <person name="Farag I.F."/>
            <person name="Doudna J."/>
            <person name="Cate J.H.D."/>
            <person name="Banfield J.F."/>
        </authorList>
    </citation>
    <scope>NUCLEOTIDE SEQUENCE</scope>
    <source>
        <strain evidence="1">NC_groundwater_717_Ag_S-0.2um_59_8</strain>
    </source>
</reference>
<organism evidence="1 2">
    <name type="scientific">Tectimicrobiota bacterium</name>
    <dbReference type="NCBI Taxonomy" id="2528274"/>
    <lineage>
        <taxon>Bacteria</taxon>
        <taxon>Pseudomonadati</taxon>
        <taxon>Nitrospinota/Tectimicrobiota group</taxon>
        <taxon>Candidatus Tectimicrobiota</taxon>
    </lineage>
</organism>
<accession>A0A932GMS7</accession>
<dbReference type="AlphaFoldDB" id="A0A932GMS7"/>